<dbReference type="Proteomes" id="UP000004088">
    <property type="component" value="Unassembled WGS sequence"/>
</dbReference>
<dbReference type="STRING" id="888741.HMPREF9098_0279"/>
<dbReference type="AlphaFoldDB" id="F0EWP9"/>
<dbReference type="RefSeq" id="WP_003781187.1">
    <property type="nucleotide sequence ID" value="NZ_GL870929.1"/>
</dbReference>
<dbReference type="InterPro" id="IPR048376">
    <property type="entry name" value="YqiJ_N"/>
</dbReference>
<sequence>MWQIINTPETLIFGVALAMMLLLGLVECALWMIGASSDWLNSFLPDSLGELGDVHSPDVAMDLDSAGTFLRFLSWLYLGRLPVLIWLVVFLSVFGTLGYGVQAALYGILGYALPMWLAAIGVWLLSLPVVRVLAAGLYRWLPKDETSAQRSADLVGRVGIIVLGNADAEHAAQVRVKDAFGQTHYVMACADGGAILTQGSHVLLVAERQGRFLMIANSNPHLQEDES</sequence>
<feature type="transmembrane region" description="Helical" evidence="1">
    <location>
        <begin position="12"/>
        <end position="33"/>
    </location>
</feature>
<feature type="domain" description="Inner membrane protein YqiJ OB-fold" evidence="2">
    <location>
        <begin position="154"/>
        <end position="215"/>
    </location>
</feature>
<evidence type="ECO:0000313" key="4">
    <source>
        <dbReference type="EMBL" id="EGC18130.1"/>
    </source>
</evidence>
<evidence type="ECO:0000259" key="2">
    <source>
        <dbReference type="Pfam" id="PF07290"/>
    </source>
</evidence>
<organism evidence="4 5">
    <name type="scientific">Kingella denitrificans ATCC 33394</name>
    <dbReference type="NCBI Taxonomy" id="888741"/>
    <lineage>
        <taxon>Bacteria</taxon>
        <taxon>Pseudomonadati</taxon>
        <taxon>Pseudomonadota</taxon>
        <taxon>Betaproteobacteria</taxon>
        <taxon>Neisseriales</taxon>
        <taxon>Neisseriaceae</taxon>
        <taxon>Kingella</taxon>
    </lineage>
</organism>
<keyword evidence="5" id="KW-1185">Reference proteome</keyword>
<evidence type="ECO:0000313" key="5">
    <source>
        <dbReference type="Proteomes" id="UP000004088"/>
    </source>
</evidence>
<dbReference type="InterPro" id="IPR010840">
    <property type="entry name" value="YqiJ_OB"/>
</dbReference>
<dbReference type="HOGENOM" id="CLU_100961_0_0_4"/>
<dbReference type="EMBL" id="AEWV01000006">
    <property type="protein sequence ID" value="EGC18130.1"/>
    <property type="molecule type" value="Genomic_DNA"/>
</dbReference>
<feature type="domain" description="Inner membrane protein YqiJ N-terminal" evidence="3">
    <location>
        <begin position="11"/>
        <end position="131"/>
    </location>
</feature>
<evidence type="ECO:0000256" key="1">
    <source>
        <dbReference type="SAM" id="Phobius"/>
    </source>
</evidence>
<keyword evidence="1" id="KW-1133">Transmembrane helix</keyword>
<evidence type="ECO:0008006" key="6">
    <source>
        <dbReference type="Google" id="ProtNLM"/>
    </source>
</evidence>
<dbReference type="Pfam" id="PF21001">
    <property type="entry name" value="YqiJ_N"/>
    <property type="match status" value="1"/>
</dbReference>
<protein>
    <recommendedName>
        <fullName evidence="6">Inner membrane protein YqiJ</fullName>
    </recommendedName>
</protein>
<proteinExistence type="predicted"/>
<reference evidence="4 5" key="1">
    <citation type="submission" date="2011-01" db="EMBL/GenBank/DDBJ databases">
        <authorList>
            <person name="Muzny D."/>
            <person name="Qin X."/>
            <person name="Deng J."/>
            <person name="Jiang H."/>
            <person name="Liu Y."/>
            <person name="Qu J."/>
            <person name="Song X.-Z."/>
            <person name="Zhang L."/>
            <person name="Thornton R."/>
            <person name="Coyle M."/>
            <person name="Francisco L."/>
            <person name="Jackson L."/>
            <person name="Javaid M."/>
            <person name="Korchina V."/>
            <person name="Kovar C."/>
            <person name="Mata R."/>
            <person name="Mathew T."/>
            <person name="Ngo R."/>
            <person name="Nguyen L."/>
            <person name="Nguyen N."/>
            <person name="Okwuonu G."/>
            <person name="Ongeri F."/>
            <person name="Pham C."/>
            <person name="Simmons D."/>
            <person name="Wilczek-Boney K."/>
            <person name="Hale W."/>
            <person name="Jakkamsetti A."/>
            <person name="Pham P."/>
            <person name="Ruth R."/>
            <person name="San Lucas F."/>
            <person name="Warren J."/>
            <person name="Zhang J."/>
            <person name="Zhao Z."/>
            <person name="Zhou C."/>
            <person name="Zhu D."/>
            <person name="Lee S."/>
            <person name="Bess C."/>
            <person name="Blankenburg K."/>
            <person name="Forbes L."/>
            <person name="Fu Q."/>
            <person name="Gubbala S."/>
            <person name="Hirani K."/>
            <person name="Jayaseelan J.C."/>
            <person name="Lara F."/>
            <person name="Munidasa M."/>
            <person name="Palculict T."/>
            <person name="Patil S."/>
            <person name="Pu L.-L."/>
            <person name="Saada N."/>
            <person name="Tang L."/>
            <person name="Weissenberger G."/>
            <person name="Zhu Y."/>
            <person name="Hemphill L."/>
            <person name="Shang Y."/>
            <person name="Youmans B."/>
            <person name="Ayvaz T."/>
            <person name="Ross M."/>
            <person name="Santibanez J."/>
            <person name="Aqrawi P."/>
            <person name="Gross S."/>
            <person name="Joshi V."/>
            <person name="Fowler G."/>
            <person name="Nazareth L."/>
            <person name="Reid J."/>
            <person name="Worley K."/>
            <person name="Petrosino J."/>
            <person name="Highlander S."/>
            <person name="Gibbs R."/>
        </authorList>
    </citation>
    <scope>NUCLEOTIDE SEQUENCE [LARGE SCALE GENOMIC DNA]</scope>
    <source>
        <strain evidence="4 5">ATCC 33394</strain>
    </source>
</reference>
<keyword evidence="1" id="KW-0472">Membrane</keyword>
<name>F0EWP9_9NEIS</name>
<gene>
    <name evidence="4" type="ORF">HMPREF9098_0279</name>
</gene>
<comment type="caution">
    <text evidence="4">The sequence shown here is derived from an EMBL/GenBank/DDBJ whole genome shotgun (WGS) entry which is preliminary data.</text>
</comment>
<evidence type="ECO:0000259" key="3">
    <source>
        <dbReference type="Pfam" id="PF21001"/>
    </source>
</evidence>
<feature type="transmembrane region" description="Helical" evidence="1">
    <location>
        <begin position="83"/>
        <end position="109"/>
    </location>
</feature>
<feature type="transmembrane region" description="Helical" evidence="1">
    <location>
        <begin position="115"/>
        <end position="141"/>
    </location>
</feature>
<keyword evidence="1" id="KW-0812">Transmembrane</keyword>
<accession>F0EWP9</accession>
<dbReference type="Pfam" id="PF07290">
    <property type="entry name" value="YqiJ_OB"/>
    <property type="match status" value="1"/>
</dbReference>